<accession>A0A841HW94</accession>
<dbReference type="InterPro" id="IPR025693">
    <property type="entry name" value="Gly-zipper_OmpA-like_dom"/>
</dbReference>
<proteinExistence type="predicted"/>
<keyword evidence="2" id="KW-0732">Signal</keyword>
<evidence type="ECO:0000313" key="4">
    <source>
        <dbReference type="EMBL" id="MBB6096519.1"/>
    </source>
</evidence>
<sequence length="178" mass="18419">MRAFRRFTTATIFALSATSVLAQAPIIYPAKGQSAEQQQKDSGECAVWAKQTTGIDPAAVAATPATVAAPAPAEKESSGPKGERLRGAARGAAAGAITGEIVNDDASEGAKAGAAVGVLAGGSRSRQNRKAEEKQAAQEQEQAQKTAQDQAEAQKQQQIDTYNRANAACMEGRGYTLK</sequence>
<organism evidence="4 5">
    <name type="scientific">Povalibacter uvarum</name>
    <dbReference type="NCBI Taxonomy" id="732238"/>
    <lineage>
        <taxon>Bacteria</taxon>
        <taxon>Pseudomonadati</taxon>
        <taxon>Pseudomonadota</taxon>
        <taxon>Gammaproteobacteria</taxon>
        <taxon>Steroidobacterales</taxon>
        <taxon>Steroidobacteraceae</taxon>
        <taxon>Povalibacter</taxon>
    </lineage>
</organism>
<dbReference type="AlphaFoldDB" id="A0A841HW94"/>
<reference evidence="4 5" key="1">
    <citation type="submission" date="2020-08" db="EMBL/GenBank/DDBJ databases">
        <title>Genomic Encyclopedia of Type Strains, Phase IV (KMG-IV): sequencing the most valuable type-strain genomes for metagenomic binning, comparative biology and taxonomic classification.</title>
        <authorList>
            <person name="Goeker M."/>
        </authorList>
    </citation>
    <scope>NUCLEOTIDE SEQUENCE [LARGE SCALE GENOMIC DNA]</scope>
    <source>
        <strain evidence="4 5">DSM 26723</strain>
    </source>
</reference>
<name>A0A841HW94_9GAMM</name>
<comment type="caution">
    <text evidence="4">The sequence shown here is derived from an EMBL/GenBank/DDBJ whole genome shotgun (WGS) entry which is preliminary data.</text>
</comment>
<feature type="region of interest" description="Disordered" evidence="1">
    <location>
        <begin position="119"/>
        <end position="159"/>
    </location>
</feature>
<gene>
    <name evidence="4" type="ORF">HNQ60_005441</name>
</gene>
<dbReference type="Pfam" id="PF13436">
    <property type="entry name" value="Gly-zipper_OmpA"/>
    <property type="match status" value="1"/>
</dbReference>
<feature type="chain" id="PRO_5032885415" description="Glycine-zipper-containing OmpA-like membrane domain-containing protein" evidence="2">
    <location>
        <begin position="23"/>
        <end position="178"/>
    </location>
</feature>
<evidence type="ECO:0000256" key="2">
    <source>
        <dbReference type="SAM" id="SignalP"/>
    </source>
</evidence>
<protein>
    <recommendedName>
        <fullName evidence="3">Glycine-zipper-containing OmpA-like membrane domain-containing protein</fullName>
    </recommendedName>
</protein>
<feature type="domain" description="Glycine-zipper-containing OmpA-like membrane" evidence="3">
    <location>
        <begin position="86"/>
        <end position="124"/>
    </location>
</feature>
<evidence type="ECO:0000313" key="5">
    <source>
        <dbReference type="Proteomes" id="UP000588068"/>
    </source>
</evidence>
<dbReference type="RefSeq" id="WP_184335908.1">
    <property type="nucleotide sequence ID" value="NZ_JACHHZ010000008.1"/>
</dbReference>
<feature type="region of interest" description="Disordered" evidence="1">
    <location>
        <begin position="65"/>
        <end position="90"/>
    </location>
</feature>
<feature type="compositionally biased region" description="Basic and acidic residues" evidence="1">
    <location>
        <begin position="73"/>
        <end position="86"/>
    </location>
</feature>
<dbReference type="Proteomes" id="UP000588068">
    <property type="component" value="Unassembled WGS sequence"/>
</dbReference>
<evidence type="ECO:0000259" key="3">
    <source>
        <dbReference type="Pfam" id="PF13436"/>
    </source>
</evidence>
<feature type="signal peptide" evidence="2">
    <location>
        <begin position="1"/>
        <end position="22"/>
    </location>
</feature>
<feature type="compositionally biased region" description="Low complexity" evidence="1">
    <location>
        <begin position="137"/>
        <end position="158"/>
    </location>
</feature>
<evidence type="ECO:0000256" key="1">
    <source>
        <dbReference type="SAM" id="MobiDB-lite"/>
    </source>
</evidence>
<keyword evidence="5" id="KW-1185">Reference proteome</keyword>
<dbReference type="EMBL" id="JACHHZ010000008">
    <property type="protein sequence ID" value="MBB6096519.1"/>
    <property type="molecule type" value="Genomic_DNA"/>
</dbReference>